<organism evidence="5 6">
    <name type="scientific">Halalkaliarchaeum desulfuricum</name>
    <dbReference type="NCBI Taxonomy" id="2055893"/>
    <lineage>
        <taxon>Archaea</taxon>
        <taxon>Methanobacteriati</taxon>
        <taxon>Methanobacteriota</taxon>
        <taxon>Stenosarchaea group</taxon>
        <taxon>Halobacteria</taxon>
        <taxon>Halobacteriales</taxon>
        <taxon>Haloferacaceae</taxon>
        <taxon>Halalkaliarchaeum</taxon>
    </lineage>
</organism>
<keyword evidence="2" id="KW-0804">Transcription</keyword>
<dbReference type="KEGG" id="hdf:AArcSl_2785"/>
<dbReference type="PANTHER" id="PTHR34236">
    <property type="entry name" value="DIMETHYL SULFOXIDE REDUCTASE TRANSCRIPTIONAL ACTIVATOR"/>
    <property type="match status" value="1"/>
</dbReference>
<keyword evidence="1" id="KW-0805">Transcription regulation</keyword>
<dbReference type="OrthoDB" id="168808at2157"/>
<gene>
    <name evidence="5" type="ORF">AArcSl_2785</name>
</gene>
<name>A0A343TMS8_9EURY</name>
<dbReference type="Pfam" id="PF04967">
    <property type="entry name" value="HTH_10"/>
    <property type="match status" value="1"/>
</dbReference>
<sequence>MSGVRARLSIREPPNCPVAASLEGGTTATAVEWTAGMDPVTEQFKAPTELDLEADFEANGQSVYRVEREDTTDCPCSVIESCGHPVSEVEVRSNPSELVVTIHLPSPEPLEEIIDAIESTGSETELRYLVRTKTKGGADPIVVDRTRLTSRQREVLETAHRLGYFEYPRETNAEGVAEEIGIARSTFAEHLAAAQSTLVENVLGDG</sequence>
<feature type="domain" description="HTH bat-type" evidence="3">
    <location>
        <begin position="148"/>
        <end position="200"/>
    </location>
</feature>
<dbReference type="RefSeq" id="WP_119820604.1">
    <property type="nucleotide sequence ID" value="NZ_CP025066.1"/>
</dbReference>
<accession>A0A343TMS8</accession>
<protein>
    <submittedName>
        <fullName evidence="5">Bacterio-opsin activator HTH domain-containing protein</fullName>
    </submittedName>
</protein>
<reference evidence="6" key="1">
    <citation type="submission" date="2017-11" db="EMBL/GenBank/DDBJ databases">
        <title>Phenotypic and genomic properties of facultatively anaerobic sulfur-reducing natronoarchaea from hypersaline soda lakes.</title>
        <authorList>
            <person name="Sorokin D.Y."/>
            <person name="Kublanov I.V."/>
            <person name="Roman P."/>
            <person name="Sinninghe Damste J.S."/>
            <person name="Golyshin P.N."/>
            <person name="Rojo D."/>
            <person name="Ciordia S."/>
            <person name="Mena M.D.C."/>
            <person name="Ferrer M."/>
            <person name="Messina E."/>
            <person name="Smedile F."/>
            <person name="La Spada G."/>
            <person name="La Cono V."/>
            <person name="Yakimov M.M."/>
        </authorList>
    </citation>
    <scope>NUCLEOTIDE SEQUENCE [LARGE SCALE GENOMIC DNA]</scope>
    <source>
        <strain evidence="6">AArc-Sl</strain>
    </source>
</reference>
<keyword evidence="6" id="KW-1185">Reference proteome</keyword>
<feature type="domain" description="DmsR-like N-terminal" evidence="4">
    <location>
        <begin position="1"/>
        <end position="131"/>
    </location>
</feature>
<dbReference type="PANTHER" id="PTHR34236:SF1">
    <property type="entry name" value="DIMETHYL SULFOXIDE REDUCTASE TRANSCRIPTIONAL ACTIVATOR"/>
    <property type="match status" value="1"/>
</dbReference>
<dbReference type="GeneID" id="37879142"/>
<dbReference type="AlphaFoldDB" id="A0A343TMS8"/>
<evidence type="ECO:0000313" key="6">
    <source>
        <dbReference type="Proteomes" id="UP000263012"/>
    </source>
</evidence>
<dbReference type="Proteomes" id="UP000263012">
    <property type="component" value="Chromosome"/>
</dbReference>
<dbReference type="EMBL" id="CP025066">
    <property type="protein sequence ID" value="AUX10400.1"/>
    <property type="molecule type" value="Genomic_DNA"/>
</dbReference>
<evidence type="ECO:0000313" key="5">
    <source>
        <dbReference type="EMBL" id="AUX10400.1"/>
    </source>
</evidence>
<dbReference type="Pfam" id="PF24277">
    <property type="entry name" value="DmsR_N"/>
    <property type="match status" value="1"/>
</dbReference>
<evidence type="ECO:0000259" key="4">
    <source>
        <dbReference type="Pfam" id="PF24277"/>
    </source>
</evidence>
<dbReference type="InterPro" id="IPR056433">
    <property type="entry name" value="DmsR-like_N"/>
</dbReference>
<evidence type="ECO:0000256" key="1">
    <source>
        <dbReference type="ARBA" id="ARBA00023015"/>
    </source>
</evidence>
<evidence type="ECO:0000259" key="3">
    <source>
        <dbReference type="Pfam" id="PF04967"/>
    </source>
</evidence>
<proteinExistence type="predicted"/>
<evidence type="ECO:0000256" key="2">
    <source>
        <dbReference type="ARBA" id="ARBA00023163"/>
    </source>
</evidence>
<dbReference type="InterPro" id="IPR007050">
    <property type="entry name" value="HTH_bacterioopsin"/>
</dbReference>